<dbReference type="Gene3D" id="3.40.50.2300">
    <property type="match status" value="2"/>
</dbReference>
<evidence type="ECO:0000313" key="7">
    <source>
        <dbReference type="Proteomes" id="UP000656813"/>
    </source>
</evidence>
<gene>
    <name evidence="6" type="ORF">GCM10007096_35700</name>
</gene>
<dbReference type="Pfam" id="PF00356">
    <property type="entry name" value="LacI"/>
    <property type="match status" value="1"/>
</dbReference>
<evidence type="ECO:0000259" key="5">
    <source>
        <dbReference type="PROSITE" id="PS50932"/>
    </source>
</evidence>
<dbReference type="Proteomes" id="UP000656813">
    <property type="component" value="Unassembled WGS sequence"/>
</dbReference>
<comment type="caution">
    <text evidence="6">The sequence shown here is derived from an EMBL/GenBank/DDBJ whole genome shotgun (WGS) entry which is preliminary data.</text>
</comment>
<dbReference type="SUPFAM" id="SSF47413">
    <property type="entry name" value="lambda repressor-like DNA-binding domains"/>
    <property type="match status" value="1"/>
</dbReference>
<dbReference type="CDD" id="cd01392">
    <property type="entry name" value="HTH_LacI"/>
    <property type="match status" value="1"/>
</dbReference>
<dbReference type="EMBL" id="BMFV01000035">
    <property type="protein sequence ID" value="GGH86907.1"/>
    <property type="molecule type" value="Genomic_DNA"/>
</dbReference>
<keyword evidence="7" id="KW-1185">Reference proteome</keyword>
<evidence type="ECO:0000256" key="3">
    <source>
        <dbReference type="ARBA" id="ARBA00023125"/>
    </source>
</evidence>
<dbReference type="GO" id="GO:0003700">
    <property type="term" value="F:DNA-binding transcription factor activity"/>
    <property type="evidence" value="ECO:0007669"/>
    <property type="project" value="TreeGrafter"/>
</dbReference>
<protein>
    <submittedName>
        <fullName evidence="6">LacI family transcriptional regulator</fullName>
    </submittedName>
</protein>
<dbReference type="InterPro" id="IPR046335">
    <property type="entry name" value="LacI/GalR-like_sensor"/>
</dbReference>
<evidence type="ECO:0000256" key="1">
    <source>
        <dbReference type="ARBA" id="ARBA00022491"/>
    </source>
</evidence>
<dbReference type="GO" id="GO:0000976">
    <property type="term" value="F:transcription cis-regulatory region binding"/>
    <property type="evidence" value="ECO:0007669"/>
    <property type="project" value="TreeGrafter"/>
</dbReference>
<dbReference type="PANTHER" id="PTHR30146">
    <property type="entry name" value="LACI-RELATED TRANSCRIPTIONAL REPRESSOR"/>
    <property type="match status" value="1"/>
</dbReference>
<dbReference type="PROSITE" id="PS00356">
    <property type="entry name" value="HTH_LACI_1"/>
    <property type="match status" value="1"/>
</dbReference>
<keyword evidence="1" id="KW-0678">Repressor</keyword>
<name>A0A8J3ENR3_9BACL</name>
<accession>A0A8J3ENR3</accession>
<proteinExistence type="predicted"/>
<feature type="domain" description="HTH lacI-type" evidence="5">
    <location>
        <begin position="12"/>
        <end position="66"/>
    </location>
</feature>
<dbReference type="PROSITE" id="PS50932">
    <property type="entry name" value="HTH_LACI_2"/>
    <property type="match status" value="1"/>
</dbReference>
<dbReference type="AlphaFoldDB" id="A0A8J3ENR3"/>
<dbReference type="Gene3D" id="1.10.260.40">
    <property type="entry name" value="lambda repressor-like DNA-binding domains"/>
    <property type="match status" value="1"/>
</dbReference>
<evidence type="ECO:0000313" key="6">
    <source>
        <dbReference type="EMBL" id="GGH86907.1"/>
    </source>
</evidence>
<evidence type="ECO:0000256" key="4">
    <source>
        <dbReference type="ARBA" id="ARBA00023163"/>
    </source>
</evidence>
<dbReference type="InterPro" id="IPR028082">
    <property type="entry name" value="Peripla_BP_I"/>
</dbReference>
<dbReference type="PRINTS" id="PR00036">
    <property type="entry name" value="HTHLACI"/>
</dbReference>
<organism evidence="6 7">
    <name type="scientific">Pullulanibacillus pueri</name>
    <dbReference type="NCBI Taxonomy" id="1437324"/>
    <lineage>
        <taxon>Bacteria</taxon>
        <taxon>Bacillati</taxon>
        <taxon>Bacillota</taxon>
        <taxon>Bacilli</taxon>
        <taxon>Bacillales</taxon>
        <taxon>Sporolactobacillaceae</taxon>
        <taxon>Pullulanibacillus</taxon>
    </lineage>
</organism>
<dbReference type="RefSeq" id="WP_188498744.1">
    <property type="nucleotide sequence ID" value="NZ_BMFV01000035.1"/>
</dbReference>
<keyword evidence="4" id="KW-0804">Transcription</keyword>
<keyword evidence="2" id="KW-0805">Transcription regulation</keyword>
<reference evidence="6" key="1">
    <citation type="journal article" date="2014" name="Int. J. Syst. Evol. Microbiol.">
        <title>Complete genome sequence of Corynebacterium casei LMG S-19264T (=DSM 44701T), isolated from a smear-ripened cheese.</title>
        <authorList>
            <consortium name="US DOE Joint Genome Institute (JGI-PGF)"/>
            <person name="Walter F."/>
            <person name="Albersmeier A."/>
            <person name="Kalinowski J."/>
            <person name="Ruckert C."/>
        </authorList>
    </citation>
    <scope>NUCLEOTIDE SEQUENCE</scope>
    <source>
        <strain evidence="6">CGMCC 1.12777</strain>
    </source>
</reference>
<sequence length="357" mass="39627">MPRKSEQKSKEYTIKDVAELAGVSTATVGRVLGGYGSASHEATQAVREAANKLHYIPNGIAQSMKKKTTKSVGLIVANICNPYFSSIARIVESVLVKKGYNIIICNTDEDGDREISYLKMLYEKRIDGLMIASALKESERKDSQFNMTYKESIPTIIIDREISNLKFPTVASDNFRGAYEATSHLIKLGHKRIGIIGSTISTFFRRVEGYRQAMLDHSLPFDTNLVFNKSYKNVKPGDVSEGIYATKNLLKYREYRPTAIFALNNLLTTGVLIAVNDLGLKIPDDVAVIGWDDFDLASLLNPPITVVKQSTYNIATIAISRLLQQIENPNTILNEEKKVILSTELVIRGSCGSNVTY</sequence>
<reference evidence="6" key="2">
    <citation type="submission" date="2020-09" db="EMBL/GenBank/DDBJ databases">
        <authorList>
            <person name="Sun Q."/>
            <person name="Zhou Y."/>
        </authorList>
    </citation>
    <scope>NUCLEOTIDE SEQUENCE</scope>
    <source>
        <strain evidence="6">CGMCC 1.12777</strain>
    </source>
</reference>
<keyword evidence="3" id="KW-0238">DNA-binding</keyword>
<dbReference type="SMART" id="SM00354">
    <property type="entry name" value="HTH_LACI"/>
    <property type="match status" value="1"/>
</dbReference>
<evidence type="ECO:0000256" key="2">
    <source>
        <dbReference type="ARBA" id="ARBA00023015"/>
    </source>
</evidence>
<dbReference type="Pfam" id="PF13377">
    <property type="entry name" value="Peripla_BP_3"/>
    <property type="match status" value="1"/>
</dbReference>
<dbReference type="CDD" id="cd06267">
    <property type="entry name" value="PBP1_LacI_sugar_binding-like"/>
    <property type="match status" value="1"/>
</dbReference>
<dbReference type="SUPFAM" id="SSF53822">
    <property type="entry name" value="Periplasmic binding protein-like I"/>
    <property type="match status" value="1"/>
</dbReference>
<dbReference type="PANTHER" id="PTHR30146:SF148">
    <property type="entry name" value="HTH-TYPE TRANSCRIPTIONAL REPRESSOR PURR-RELATED"/>
    <property type="match status" value="1"/>
</dbReference>
<dbReference type="InterPro" id="IPR000843">
    <property type="entry name" value="HTH_LacI"/>
</dbReference>
<dbReference type="InterPro" id="IPR010982">
    <property type="entry name" value="Lambda_DNA-bd_dom_sf"/>
</dbReference>